<dbReference type="KEGG" id="sol:Ssol_1107"/>
<evidence type="ECO:0000313" key="2">
    <source>
        <dbReference type="EMBL" id="ACX91350.1"/>
    </source>
</evidence>
<dbReference type="HOGENOM" id="CLU_3353978_0_0_2"/>
<accession>D0KRI1</accession>
<keyword evidence="1" id="KW-0812">Transmembrane</keyword>
<organism evidence="2">
    <name type="scientific">Saccharolobus solfataricus (strain 98/2)</name>
    <name type="common">Sulfolobus solfataricus</name>
    <dbReference type="NCBI Taxonomy" id="555311"/>
    <lineage>
        <taxon>Archaea</taxon>
        <taxon>Thermoproteota</taxon>
        <taxon>Thermoprotei</taxon>
        <taxon>Sulfolobales</taxon>
        <taxon>Sulfolobaceae</taxon>
        <taxon>Saccharolobus</taxon>
    </lineage>
</organism>
<dbReference type="AlphaFoldDB" id="D0KRI1"/>
<proteinExistence type="predicted"/>
<protein>
    <submittedName>
        <fullName evidence="2">Uncharacterized protein</fullName>
    </submittedName>
</protein>
<feature type="transmembrane region" description="Helical" evidence="1">
    <location>
        <begin position="6"/>
        <end position="24"/>
    </location>
</feature>
<reference evidence="2" key="1">
    <citation type="submission" date="2009-10" db="EMBL/GenBank/DDBJ databases">
        <title>Complete sequence of Sulfolobus solfataricus 98/2.</title>
        <authorList>
            <consortium name="US DOE Joint Genome Institute"/>
            <person name="Lucas S."/>
            <person name="Copeland A."/>
            <person name="Lapidus A."/>
            <person name="Glavina del Rio T."/>
            <person name="Tice H."/>
            <person name="Bruce D."/>
            <person name="Goodwin L."/>
            <person name="Pitluck S."/>
            <person name="Munk A.C."/>
            <person name="Brettin T."/>
            <person name="Detter J.C."/>
            <person name="Han C."/>
            <person name="Tapia R."/>
            <person name="Larimer F."/>
            <person name="Land M."/>
            <person name="Hauser L."/>
            <person name="Kyrpides N."/>
            <person name="Ovchinnikova G."/>
            <person name="Mead D."/>
        </authorList>
    </citation>
    <scope>NUCLEOTIDE SEQUENCE [LARGE SCALE GENOMIC DNA]</scope>
    <source>
        <strain evidence="2">98/2</strain>
    </source>
</reference>
<evidence type="ECO:0000256" key="1">
    <source>
        <dbReference type="SAM" id="Phobius"/>
    </source>
</evidence>
<sequence>MANVKLYIAQDLLYVILFIINYGVSSPLTAPKKGIV</sequence>
<gene>
    <name evidence="2" type="ordered locus">Ssol_1107</name>
</gene>
<keyword evidence="1" id="KW-1133">Transmembrane helix</keyword>
<keyword evidence="1" id="KW-0472">Membrane</keyword>
<dbReference type="EMBL" id="CP001800">
    <property type="protein sequence ID" value="ACX91350.1"/>
    <property type="molecule type" value="Genomic_DNA"/>
</dbReference>
<name>D0KRI1_SACS9</name>